<feature type="compositionally biased region" description="Low complexity" evidence="1">
    <location>
        <begin position="309"/>
        <end position="318"/>
    </location>
</feature>
<feature type="region of interest" description="Disordered" evidence="1">
    <location>
        <begin position="302"/>
        <end position="421"/>
    </location>
</feature>
<evidence type="ECO:0000313" key="2">
    <source>
        <dbReference type="EMBL" id="GFO26314.1"/>
    </source>
</evidence>
<protein>
    <submittedName>
        <fullName evidence="2">Uncharacterized protein</fullName>
    </submittedName>
</protein>
<feature type="compositionally biased region" description="Pro residues" evidence="1">
    <location>
        <begin position="20"/>
        <end position="34"/>
    </location>
</feature>
<name>A0AAV4C1D6_9GAST</name>
<proteinExistence type="predicted"/>
<feature type="region of interest" description="Disordered" evidence="1">
    <location>
        <begin position="1"/>
        <end position="101"/>
    </location>
</feature>
<feature type="compositionally biased region" description="Pro residues" evidence="1">
    <location>
        <begin position="412"/>
        <end position="421"/>
    </location>
</feature>
<comment type="caution">
    <text evidence="2">The sequence shown here is derived from an EMBL/GenBank/DDBJ whole genome shotgun (WGS) entry which is preliminary data.</text>
</comment>
<dbReference type="AlphaFoldDB" id="A0AAV4C1D6"/>
<evidence type="ECO:0000256" key="1">
    <source>
        <dbReference type="SAM" id="MobiDB-lite"/>
    </source>
</evidence>
<dbReference type="Proteomes" id="UP000735302">
    <property type="component" value="Unassembled WGS sequence"/>
</dbReference>
<feature type="compositionally biased region" description="Low complexity" evidence="1">
    <location>
        <begin position="35"/>
        <end position="46"/>
    </location>
</feature>
<sequence>MCVIRAPPSVPLPDGLQRPPSEPPPPPPPPPDSSPSPTSASPRSQPVFFARTSDHVESSLDSPSLAVEREPEGGTQPETDSLVDAISKWTPQYAGEESLTDSIVRKMGWSEKDLPTENGHESSLDHSDYEVIHGSFASLSVNDQGKGRQEDLWSFLLNDKPKPEIGIDKTTVKKNTKPMNGKPAIPAEKPKCHSKPSKLSNGIGGSGKVRRAEKETDPPVCAKHAQLSPPVTQTKPVLVRLTSFTTDPEAPVLPALEKPLKSPAGSFRRHVERSINPAMIAPQVPAHAYASYQEIKSENHVKLPPAEDGGTTQGTYTHGQHRQPSGHSKPHHRDNDNHYHHCSLPPPLPPRPGLPHVGKLSGTPKHGPGRATTAITGHVSKPTNTNGLHVPSLPEKEFEKNGHTQSDNVDAFPPPPPPPPPLLKPKPCEVPPPCPITSERLLSDISKHFPDLNLSFASDQPCYNKHINISPAPATPTSPTVQNNGWGGTEIYDPREEEGDPYDTVDMSFKFC</sequence>
<feature type="compositionally biased region" description="Pro residues" evidence="1">
    <location>
        <begin position="344"/>
        <end position="353"/>
    </location>
</feature>
<feature type="compositionally biased region" description="Low complexity" evidence="1">
    <location>
        <begin position="470"/>
        <end position="480"/>
    </location>
</feature>
<keyword evidence="3" id="KW-1185">Reference proteome</keyword>
<reference evidence="2 3" key="1">
    <citation type="journal article" date="2021" name="Elife">
        <title>Chloroplast acquisition without the gene transfer in kleptoplastic sea slugs, Plakobranchus ocellatus.</title>
        <authorList>
            <person name="Maeda T."/>
            <person name="Takahashi S."/>
            <person name="Yoshida T."/>
            <person name="Shimamura S."/>
            <person name="Takaki Y."/>
            <person name="Nagai Y."/>
            <person name="Toyoda A."/>
            <person name="Suzuki Y."/>
            <person name="Arimoto A."/>
            <person name="Ishii H."/>
            <person name="Satoh N."/>
            <person name="Nishiyama T."/>
            <person name="Hasebe M."/>
            <person name="Maruyama T."/>
            <person name="Minagawa J."/>
            <person name="Obokata J."/>
            <person name="Shigenobu S."/>
        </authorList>
    </citation>
    <scope>NUCLEOTIDE SEQUENCE [LARGE SCALE GENOMIC DNA]</scope>
</reference>
<evidence type="ECO:0000313" key="3">
    <source>
        <dbReference type="Proteomes" id="UP000735302"/>
    </source>
</evidence>
<gene>
    <name evidence="2" type="ORF">PoB_005281900</name>
</gene>
<dbReference type="EMBL" id="BLXT01005798">
    <property type="protein sequence ID" value="GFO26314.1"/>
    <property type="molecule type" value="Genomic_DNA"/>
</dbReference>
<organism evidence="2 3">
    <name type="scientific">Plakobranchus ocellatus</name>
    <dbReference type="NCBI Taxonomy" id="259542"/>
    <lineage>
        <taxon>Eukaryota</taxon>
        <taxon>Metazoa</taxon>
        <taxon>Spiralia</taxon>
        <taxon>Lophotrochozoa</taxon>
        <taxon>Mollusca</taxon>
        <taxon>Gastropoda</taxon>
        <taxon>Heterobranchia</taxon>
        <taxon>Euthyneura</taxon>
        <taxon>Panpulmonata</taxon>
        <taxon>Sacoglossa</taxon>
        <taxon>Placobranchoidea</taxon>
        <taxon>Plakobranchidae</taxon>
        <taxon>Plakobranchus</taxon>
    </lineage>
</organism>
<accession>A0AAV4C1D6</accession>
<feature type="region of interest" description="Disordered" evidence="1">
    <location>
        <begin position="164"/>
        <end position="228"/>
    </location>
</feature>
<feature type="region of interest" description="Disordered" evidence="1">
    <location>
        <begin position="469"/>
        <end position="505"/>
    </location>
</feature>